<evidence type="ECO:0000313" key="5">
    <source>
        <dbReference type="Proteomes" id="UP000051955"/>
    </source>
</evidence>
<proteinExistence type="inferred from homology"/>
<protein>
    <recommendedName>
        <fullName evidence="2">Antitoxin</fullName>
    </recommendedName>
</protein>
<dbReference type="PATRIC" id="fig|1423715.3.peg.2189"/>
<dbReference type="STRING" id="1423715.FD25_GL002119"/>
<comment type="caution">
    <text evidence="4">The sequence shown here is derived from an EMBL/GenBank/DDBJ whole genome shotgun (WGS) entry which is preliminary data.</text>
</comment>
<evidence type="ECO:0000256" key="2">
    <source>
        <dbReference type="RuleBase" id="RU362080"/>
    </source>
</evidence>
<dbReference type="Proteomes" id="UP000051955">
    <property type="component" value="Unassembled WGS sequence"/>
</dbReference>
<feature type="compositionally biased region" description="Polar residues" evidence="3">
    <location>
        <begin position="79"/>
        <end position="89"/>
    </location>
</feature>
<dbReference type="InterPro" id="IPR036165">
    <property type="entry name" value="YefM-like_sf"/>
</dbReference>
<evidence type="ECO:0000256" key="1">
    <source>
        <dbReference type="ARBA" id="ARBA00009981"/>
    </source>
</evidence>
<sequence>MKDTTTKKLRKHFAHYADWVNQHNGAVVVQRQHHPNVVMVSKAEYEAWQQTLEAWSTLTKNEDLQRKMDRLTNDADLSDQPTSSTPTNK</sequence>
<feature type="region of interest" description="Disordered" evidence="3">
    <location>
        <begin position="66"/>
        <end position="89"/>
    </location>
</feature>
<organism evidence="4 5">
    <name type="scientific">Levilactobacillus acidifarinae DSM 19394 = JCM 15949</name>
    <dbReference type="NCBI Taxonomy" id="1423715"/>
    <lineage>
        <taxon>Bacteria</taxon>
        <taxon>Bacillati</taxon>
        <taxon>Bacillota</taxon>
        <taxon>Bacilli</taxon>
        <taxon>Lactobacillales</taxon>
        <taxon>Lactobacillaceae</taxon>
        <taxon>Levilactobacillus</taxon>
    </lineage>
</organism>
<dbReference type="SUPFAM" id="SSF143120">
    <property type="entry name" value="YefM-like"/>
    <property type="match status" value="1"/>
</dbReference>
<gene>
    <name evidence="4" type="ORF">FD25_GL002119</name>
</gene>
<evidence type="ECO:0000313" key="4">
    <source>
        <dbReference type="EMBL" id="KRK94936.1"/>
    </source>
</evidence>
<dbReference type="EMBL" id="AZDV01000023">
    <property type="protein sequence ID" value="KRK94936.1"/>
    <property type="molecule type" value="Genomic_DNA"/>
</dbReference>
<evidence type="ECO:0000256" key="3">
    <source>
        <dbReference type="SAM" id="MobiDB-lite"/>
    </source>
</evidence>
<keyword evidence="5" id="KW-1185">Reference proteome</keyword>
<name>A0A0R1LHJ1_9LACO</name>
<accession>A0A0R1LHJ1</accession>
<comment type="function">
    <text evidence="2">Antitoxin component of a type II toxin-antitoxin (TA) system.</text>
</comment>
<dbReference type="InterPro" id="IPR006442">
    <property type="entry name" value="Antitoxin_Phd/YefM"/>
</dbReference>
<dbReference type="Pfam" id="PF02604">
    <property type="entry name" value="PhdYeFM_antitox"/>
    <property type="match status" value="1"/>
</dbReference>
<dbReference type="Gene3D" id="3.40.1620.10">
    <property type="entry name" value="YefM-like domain"/>
    <property type="match status" value="1"/>
</dbReference>
<reference evidence="4 5" key="1">
    <citation type="journal article" date="2015" name="Genome Announc.">
        <title>Expanding the biotechnology potential of lactobacilli through comparative genomics of 213 strains and associated genera.</title>
        <authorList>
            <person name="Sun Z."/>
            <person name="Harris H.M."/>
            <person name="McCann A."/>
            <person name="Guo C."/>
            <person name="Argimon S."/>
            <person name="Zhang W."/>
            <person name="Yang X."/>
            <person name="Jeffery I.B."/>
            <person name="Cooney J.C."/>
            <person name="Kagawa T.F."/>
            <person name="Liu W."/>
            <person name="Song Y."/>
            <person name="Salvetti E."/>
            <person name="Wrobel A."/>
            <person name="Rasinkangas P."/>
            <person name="Parkhill J."/>
            <person name="Rea M.C."/>
            <person name="O'Sullivan O."/>
            <person name="Ritari J."/>
            <person name="Douillard F.P."/>
            <person name="Paul Ross R."/>
            <person name="Yang R."/>
            <person name="Briner A.E."/>
            <person name="Felis G.E."/>
            <person name="de Vos W.M."/>
            <person name="Barrangou R."/>
            <person name="Klaenhammer T.R."/>
            <person name="Caufield P.W."/>
            <person name="Cui Y."/>
            <person name="Zhang H."/>
            <person name="O'Toole P.W."/>
        </authorList>
    </citation>
    <scope>NUCLEOTIDE SEQUENCE [LARGE SCALE GENOMIC DNA]</scope>
    <source>
        <strain evidence="4 5">DSM 19394</strain>
    </source>
</reference>
<dbReference type="AlphaFoldDB" id="A0A0R1LHJ1"/>
<comment type="similarity">
    <text evidence="1 2">Belongs to the phD/YefM antitoxin family.</text>
</comment>